<dbReference type="InterPro" id="IPR006684">
    <property type="entry name" value="YbgC/YbaW"/>
</dbReference>
<dbReference type="CDD" id="cd00586">
    <property type="entry name" value="4HBT"/>
    <property type="match status" value="1"/>
</dbReference>
<dbReference type="PANTHER" id="PTHR31793">
    <property type="entry name" value="4-HYDROXYBENZOYL-COA THIOESTERASE FAMILY MEMBER"/>
    <property type="match status" value="1"/>
</dbReference>
<evidence type="ECO:0000256" key="1">
    <source>
        <dbReference type="ARBA" id="ARBA00005953"/>
    </source>
</evidence>
<comment type="caution">
    <text evidence="4">The sequence shown here is derived from an EMBL/GenBank/DDBJ whole genome shotgun (WGS) entry which is preliminary data.</text>
</comment>
<dbReference type="InterPro" id="IPR029069">
    <property type="entry name" value="HotDog_dom_sf"/>
</dbReference>
<organism evidence="4 5">
    <name type="scientific">Paracoccus angustae</name>
    <dbReference type="NCBI Taxonomy" id="1671480"/>
    <lineage>
        <taxon>Bacteria</taxon>
        <taxon>Pseudomonadati</taxon>
        <taxon>Pseudomonadota</taxon>
        <taxon>Alphaproteobacteria</taxon>
        <taxon>Rhodobacterales</taxon>
        <taxon>Paracoccaceae</taxon>
        <taxon>Paracoccus</taxon>
    </lineage>
</organism>
<dbReference type="SUPFAM" id="SSF54637">
    <property type="entry name" value="Thioesterase/thiol ester dehydrase-isomerase"/>
    <property type="match status" value="1"/>
</dbReference>
<evidence type="ECO:0000259" key="3">
    <source>
        <dbReference type="Pfam" id="PF03061"/>
    </source>
</evidence>
<dbReference type="EMBL" id="JBHRXY010000003">
    <property type="protein sequence ID" value="MFC3628951.1"/>
    <property type="molecule type" value="Genomic_DNA"/>
</dbReference>
<dbReference type="NCBIfam" id="TIGR02799">
    <property type="entry name" value="thio_ybgC"/>
    <property type="match status" value="1"/>
</dbReference>
<gene>
    <name evidence="4" type="primary">ybgC</name>
    <name evidence="4" type="ORF">ACFOM8_05775</name>
</gene>
<keyword evidence="5" id="KW-1185">Reference proteome</keyword>
<name>A0ABV7U1J7_9RHOB</name>
<dbReference type="Pfam" id="PF03061">
    <property type="entry name" value="4HBT"/>
    <property type="match status" value="1"/>
</dbReference>
<dbReference type="RefSeq" id="WP_377760167.1">
    <property type="nucleotide sequence ID" value="NZ_JBHRXY010000003.1"/>
</dbReference>
<dbReference type="PANTHER" id="PTHR31793:SF37">
    <property type="entry name" value="ACYL-COA THIOESTER HYDROLASE YBGC"/>
    <property type="match status" value="1"/>
</dbReference>
<proteinExistence type="inferred from homology"/>
<dbReference type="Proteomes" id="UP001595539">
    <property type="component" value="Unassembled WGS sequence"/>
</dbReference>
<dbReference type="InterPro" id="IPR006683">
    <property type="entry name" value="Thioestr_dom"/>
</dbReference>
<accession>A0ABV7U1J7</accession>
<comment type="similarity">
    <text evidence="1">Belongs to the 4-hydroxybenzoyl-CoA thioesterase family.</text>
</comment>
<reference evidence="5" key="1">
    <citation type="journal article" date="2019" name="Int. J. Syst. Evol. Microbiol.">
        <title>The Global Catalogue of Microorganisms (GCM) 10K type strain sequencing project: providing services to taxonomists for standard genome sequencing and annotation.</title>
        <authorList>
            <consortium name="The Broad Institute Genomics Platform"/>
            <consortium name="The Broad Institute Genome Sequencing Center for Infectious Disease"/>
            <person name="Wu L."/>
            <person name="Ma J."/>
        </authorList>
    </citation>
    <scope>NUCLEOTIDE SEQUENCE [LARGE SCALE GENOMIC DNA]</scope>
    <source>
        <strain evidence="5">KCTC 42473</strain>
    </source>
</reference>
<sequence>MTHRLSVRVYYEDTDLAGIVYYANYLKFIERGRSEWLRALGIDQAALKAGSGHVFAVRRVEADYLRPARFDDLLSVETAPAQITAARIVVDQTVRRDDAVLFAARVTLACLDGAGRAARLPAALAAILSHRPDIAEK</sequence>
<dbReference type="NCBIfam" id="TIGR00051">
    <property type="entry name" value="YbgC/FadM family acyl-CoA thioesterase"/>
    <property type="match status" value="1"/>
</dbReference>
<protein>
    <submittedName>
        <fullName evidence="4">Tol-pal system-associated acyl-CoA thioesterase</fullName>
    </submittedName>
</protein>
<dbReference type="Gene3D" id="3.10.129.10">
    <property type="entry name" value="Hotdog Thioesterase"/>
    <property type="match status" value="1"/>
</dbReference>
<dbReference type="PIRSF" id="PIRSF003230">
    <property type="entry name" value="YbgC"/>
    <property type="match status" value="1"/>
</dbReference>
<dbReference type="InterPro" id="IPR050563">
    <property type="entry name" value="4-hydroxybenzoyl-CoA_TE"/>
</dbReference>
<dbReference type="InterPro" id="IPR014166">
    <property type="entry name" value="Tol-Pal_acyl-CoA_thioesterase"/>
</dbReference>
<evidence type="ECO:0000313" key="4">
    <source>
        <dbReference type="EMBL" id="MFC3628951.1"/>
    </source>
</evidence>
<feature type="domain" description="Thioesterase" evidence="3">
    <location>
        <begin position="18"/>
        <end position="100"/>
    </location>
</feature>
<evidence type="ECO:0000313" key="5">
    <source>
        <dbReference type="Proteomes" id="UP001595539"/>
    </source>
</evidence>
<evidence type="ECO:0000256" key="2">
    <source>
        <dbReference type="ARBA" id="ARBA00022801"/>
    </source>
</evidence>
<keyword evidence="2" id="KW-0378">Hydrolase</keyword>